<dbReference type="InterPro" id="IPR036005">
    <property type="entry name" value="Creatinase/aminopeptidase-like"/>
</dbReference>
<dbReference type="CDD" id="cd01066">
    <property type="entry name" value="APP_MetAP"/>
    <property type="match status" value="1"/>
</dbReference>
<reference evidence="2" key="1">
    <citation type="submission" date="2021-06" db="EMBL/GenBank/DDBJ databases">
        <title>Description of novel taxa of the family Lachnospiraceae.</title>
        <authorList>
            <person name="Chaplin A.V."/>
            <person name="Sokolova S.R."/>
            <person name="Pikina A.P."/>
            <person name="Korzhanova M."/>
            <person name="Belova V."/>
            <person name="Korostin D."/>
            <person name="Efimov B.A."/>
        </authorList>
    </citation>
    <scope>NUCLEOTIDE SEQUENCE</scope>
    <source>
        <strain evidence="2">ASD5720</strain>
    </source>
</reference>
<evidence type="ECO:0000259" key="1">
    <source>
        <dbReference type="Pfam" id="PF00557"/>
    </source>
</evidence>
<gene>
    <name evidence="2" type="ORF">KTH89_04065</name>
</gene>
<dbReference type="Pfam" id="PF00557">
    <property type="entry name" value="Peptidase_M24"/>
    <property type="match status" value="1"/>
</dbReference>
<keyword evidence="2" id="KW-0031">Aminopeptidase</keyword>
<protein>
    <submittedName>
        <fullName evidence="2">Aminopeptidase P family protein</fullName>
    </submittedName>
</protein>
<comment type="caution">
    <text evidence="2">The sequence shown here is derived from an EMBL/GenBank/DDBJ whole genome shotgun (WGS) entry which is preliminary data.</text>
</comment>
<organism evidence="2 3">
    <name type="scientific">Diplocloster agilis</name>
    <dbReference type="NCBI Taxonomy" id="2850323"/>
    <lineage>
        <taxon>Bacteria</taxon>
        <taxon>Bacillati</taxon>
        <taxon>Bacillota</taxon>
        <taxon>Clostridia</taxon>
        <taxon>Lachnospirales</taxon>
        <taxon>Lachnospiraceae</taxon>
        <taxon>Diplocloster</taxon>
    </lineage>
</organism>
<proteinExistence type="predicted"/>
<keyword evidence="2" id="KW-0645">Protease</keyword>
<keyword evidence="3" id="KW-1185">Reference proteome</keyword>
<evidence type="ECO:0000313" key="3">
    <source>
        <dbReference type="Proteomes" id="UP000712157"/>
    </source>
</evidence>
<name>A0A949JYT6_9FIRM</name>
<dbReference type="Gene3D" id="3.90.230.10">
    <property type="entry name" value="Creatinase/methionine aminopeptidase superfamily"/>
    <property type="match status" value="1"/>
</dbReference>
<dbReference type="GO" id="GO:0004177">
    <property type="term" value="F:aminopeptidase activity"/>
    <property type="evidence" value="ECO:0007669"/>
    <property type="project" value="UniProtKB-KW"/>
</dbReference>
<dbReference type="PANTHER" id="PTHR46112:SF2">
    <property type="entry name" value="XAA-PRO AMINOPEPTIDASE P-RELATED"/>
    <property type="match status" value="1"/>
</dbReference>
<dbReference type="InterPro" id="IPR050659">
    <property type="entry name" value="Peptidase_M24B"/>
</dbReference>
<dbReference type="EMBL" id="JAHQCW010000004">
    <property type="protein sequence ID" value="MBU9735700.1"/>
    <property type="molecule type" value="Genomic_DNA"/>
</dbReference>
<dbReference type="InterPro" id="IPR000994">
    <property type="entry name" value="Pept_M24"/>
</dbReference>
<keyword evidence="2" id="KW-0378">Hydrolase</keyword>
<dbReference type="SUPFAM" id="SSF55920">
    <property type="entry name" value="Creatinase/aminopeptidase"/>
    <property type="match status" value="1"/>
</dbReference>
<accession>A0A949JYT6</accession>
<dbReference type="PANTHER" id="PTHR46112">
    <property type="entry name" value="AMINOPEPTIDASE"/>
    <property type="match status" value="1"/>
</dbReference>
<dbReference type="Proteomes" id="UP000712157">
    <property type="component" value="Unassembled WGS sequence"/>
</dbReference>
<dbReference type="AlphaFoldDB" id="A0A949JYT6"/>
<feature type="domain" description="Peptidase M24" evidence="1">
    <location>
        <begin position="18"/>
        <end position="217"/>
    </location>
</feature>
<sequence>MTADKLGQETADAILEGLAYCGKAFEAIRENARVGMSEIELKEYIDKAMTMPEGRVIDYSYVFSSGPRTALPDILHESENKLEYGQPVFLDIWFRYNGHWVDVCRTFFMGTVSDTARRMYDATLNVISELEKALKPGITGAELFALADQTYSSSGYEGYLWGHVGHRIHTDAACIVPDFRKDGKETVEDGMVLALEPGIQEKGVLGVRVEDNYLMTEKGLLNLFDYPKDLEYFIIK</sequence>
<evidence type="ECO:0000313" key="2">
    <source>
        <dbReference type="EMBL" id="MBU9735700.1"/>
    </source>
</evidence>